<gene>
    <name evidence="1" type="ORF">CGC53_02500</name>
</gene>
<dbReference type="RefSeq" id="WP_095913183.1">
    <property type="nucleotide sequence ID" value="NZ_CAUUPF010000010.1"/>
</dbReference>
<dbReference type="KEGG" id="clk:CGC53_02500"/>
<dbReference type="AlphaFoldDB" id="A0A250FB75"/>
<protein>
    <submittedName>
        <fullName evidence="1">Uncharacterized protein</fullName>
    </submittedName>
</protein>
<proteinExistence type="predicted"/>
<evidence type="ECO:0000313" key="1">
    <source>
        <dbReference type="EMBL" id="ATA81298.1"/>
    </source>
</evidence>
<name>A0A250FB75_9FLAO</name>
<dbReference type="Proteomes" id="UP000217276">
    <property type="component" value="Chromosome"/>
</dbReference>
<accession>A0A250FB75</accession>
<keyword evidence="2" id="KW-1185">Reference proteome</keyword>
<sequence>MDCNTYLQQLPNVKTLKQLCKGQAVLDWIICGHEYEVYHTYYKANEEEYDGYEAQWGHGFEDEDGSSLSFYFVDKTCIIVPSSSAEDSKGGDNHDLERKLPKVFLPYYRKNFTESDIPFVIYSLDGETWHCIENFAVEEHIDKFDKITTNPAVYKEWAQAYLGEEAYLQETMSEQTISDIYAGKVLTEEMVYSLVTEVYDWVDLETELNEIPYRFSF</sequence>
<dbReference type="EMBL" id="CP022384">
    <property type="protein sequence ID" value="ATA81298.1"/>
    <property type="molecule type" value="Genomic_DNA"/>
</dbReference>
<organism evidence="1 2">
    <name type="scientific">Capnocytophaga leadbetteri</name>
    <dbReference type="NCBI Taxonomy" id="327575"/>
    <lineage>
        <taxon>Bacteria</taxon>
        <taxon>Pseudomonadati</taxon>
        <taxon>Bacteroidota</taxon>
        <taxon>Flavobacteriia</taxon>
        <taxon>Flavobacteriales</taxon>
        <taxon>Flavobacteriaceae</taxon>
        <taxon>Capnocytophaga</taxon>
    </lineage>
</organism>
<reference evidence="2" key="1">
    <citation type="submission" date="2017-06" db="EMBL/GenBank/DDBJ databases">
        <title>Capnocytophaga spp. assemblies.</title>
        <authorList>
            <person name="Gulvik C.A."/>
        </authorList>
    </citation>
    <scope>NUCLEOTIDE SEQUENCE [LARGE SCALE GENOMIC DNA]</scope>
    <source>
        <strain evidence="2">H6253</strain>
    </source>
</reference>
<evidence type="ECO:0000313" key="2">
    <source>
        <dbReference type="Proteomes" id="UP000217276"/>
    </source>
</evidence>